<dbReference type="SUPFAM" id="SSF49899">
    <property type="entry name" value="Concanavalin A-like lectins/glucanases"/>
    <property type="match status" value="1"/>
</dbReference>
<proteinExistence type="predicted"/>
<name>A0A9X4KKB8_9BACL</name>
<dbReference type="AlphaFoldDB" id="A0A9X4KKB8"/>
<comment type="caution">
    <text evidence="2">The sequence shown here is derived from an EMBL/GenBank/DDBJ whole genome shotgun (WGS) entry which is preliminary data.</text>
</comment>
<gene>
    <name evidence="2" type="ORF">OMP38_20510</name>
</gene>
<dbReference type="InterPro" id="IPR013320">
    <property type="entry name" value="ConA-like_dom_sf"/>
</dbReference>
<protein>
    <submittedName>
        <fullName evidence="2">DUF1080 domain-containing protein</fullName>
    </submittedName>
</protein>
<dbReference type="Pfam" id="PF06439">
    <property type="entry name" value="3keto-disac_hyd"/>
    <property type="match status" value="1"/>
</dbReference>
<dbReference type="Gene3D" id="2.60.120.560">
    <property type="entry name" value="Exo-inulinase, domain 1"/>
    <property type="match status" value="2"/>
</dbReference>
<organism evidence="2 3">
    <name type="scientific">Cohnella ginsengisoli</name>
    <dbReference type="NCBI Taxonomy" id="425004"/>
    <lineage>
        <taxon>Bacteria</taxon>
        <taxon>Bacillati</taxon>
        <taxon>Bacillota</taxon>
        <taxon>Bacilli</taxon>
        <taxon>Bacillales</taxon>
        <taxon>Paenibacillaceae</taxon>
        <taxon>Cohnella</taxon>
    </lineage>
</organism>
<keyword evidence="3" id="KW-1185">Reference proteome</keyword>
<sequence length="236" mass="25050">MTTPFSLGTGTWYDFKAVVSGSTLELWVNGVKQLSTTDTSIGAGQAGLYAHRANAKFDDVKAVPIFGEDFESGYAAGWALTGGTWSVATDGTKVYNQSSTSAASAIAYAGQTSLQNYAVSAKVKADAFDSGGYAGVGIVARRVDSNNYYVFMYYKLTNTLKITKVSGGVATDLTSTTYSLGTGTWYDFKAVANGSTLELWVNGTKQLTTTDTAIASGQFGLYAHRANAKFDNVMQY</sequence>
<evidence type="ECO:0000313" key="3">
    <source>
        <dbReference type="Proteomes" id="UP001153387"/>
    </source>
</evidence>
<dbReference type="InterPro" id="IPR010496">
    <property type="entry name" value="AL/BT2_dom"/>
</dbReference>
<dbReference type="RefSeq" id="WP_277566725.1">
    <property type="nucleotide sequence ID" value="NZ_JAPDHZ010000003.1"/>
</dbReference>
<dbReference type="EMBL" id="JAPDHZ010000003">
    <property type="protein sequence ID" value="MDG0792984.1"/>
    <property type="molecule type" value="Genomic_DNA"/>
</dbReference>
<dbReference type="GO" id="GO:0016787">
    <property type="term" value="F:hydrolase activity"/>
    <property type="evidence" value="ECO:0007669"/>
    <property type="project" value="InterPro"/>
</dbReference>
<feature type="domain" description="3-keto-alpha-glucoside-1,2-lyase/3-keto-2-hydroxy-glucal hydratase" evidence="1">
    <location>
        <begin position="75"/>
        <end position="233"/>
    </location>
</feature>
<accession>A0A9X4KKB8</accession>
<dbReference type="Proteomes" id="UP001153387">
    <property type="component" value="Unassembled WGS sequence"/>
</dbReference>
<evidence type="ECO:0000259" key="1">
    <source>
        <dbReference type="Pfam" id="PF06439"/>
    </source>
</evidence>
<reference evidence="2 3" key="1">
    <citation type="submission" date="2022-10" db="EMBL/GenBank/DDBJ databases">
        <title>Comparative genomic analysis of Cohnella hashimotonis sp. nov., isolated from the International Space Station.</title>
        <authorList>
            <person name="Simpson A."/>
            <person name="Venkateswaran K."/>
        </authorList>
    </citation>
    <scope>NUCLEOTIDE SEQUENCE [LARGE SCALE GENOMIC DNA]</scope>
    <source>
        <strain evidence="2 3">DSM 18997</strain>
    </source>
</reference>
<evidence type="ECO:0000313" key="2">
    <source>
        <dbReference type="EMBL" id="MDG0792984.1"/>
    </source>
</evidence>